<evidence type="ECO:0000313" key="2">
    <source>
        <dbReference type="Proteomes" id="UP001162834"/>
    </source>
</evidence>
<dbReference type="KEGG" id="sbae:DSM104329_02623"/>
<sequence>MFYKLLGLLMWRAIKFYISRKVPKKAVAAGLVVVGIGVVSAAAAGTAKSGRSE</sequence>
<proteinExistence type="predicted"/>
<dbReference type="EMBL" id="CP087164">
    <property type="protein sequence ID" value="UGS36223.1"/>
    <property type="molecule type" value="Genomic_DNA"/>
</dbReference>
<name>A0A9E7C1A1_9ACTN</name>
<accession>A0A9E7C1A1</accession>
<protein>
    <submittedName>
        <fullName evidence="1">Uncharacterized protein</fullName>
    </submittedName>
</protein>
<dbReference type="RefSeq" id="WP_259315896.1">
    <property type="nucleotide sequence ID" value="NZ_CP087164.1"/>
</dbReference>
<dbReference type="AlphaFoldDB" id="A0A9E7C1A1"/>
<evidence type="ECO:0000313" key="1">
    <source>
        <dbReference type="EMBL" id="UGS36223.1"/>
    </source>
</evidence>
<organism evidence="1 2">
    <name type="scientific">Capillimicrobium parvum</name>
    <dbReference type="NCBI Taxonomy" id="2884022"/>
    <lineage>
        <taxon>Bacteria</taxon>
        <taxon>Bacillati</taxon>
        <taxon>Actinomycetota</taxon>
        <taxon>Thermoleophilia</taxon>
        <taxon>Solirubrobacterales</taxon>
        <taxon>Capillimicrobiaceae</taxon>
        <taxon>Capillimicrobium</taxon>
    </lineage>
</organism>
<keyword evidence="2" id="KW-1185">Reference proteome</keyword>
<gene>
    <name evidence="1" type="ORF">DSM104329_02623</name>
</gene>
<dbReference type="Proteomes" id="UP001162834">
    <property type="component" value="Chromosome"/>
</dbReference>
<reference evidence="1" key="1">
    <citation type="journal article" date="2022" name="Int. J. Syst. Evol. Microbiol.">
        <title>Pseudomonas aegrilactucae sp. nov. and Pseudomonas morbosilactucae sp. nov., pathogens causing bacterial rot of lettuce in Japan.</title>
        <authorList>
            <person name="Sawada H."/>
            <person name="Fujikawa T."/>
            <person name="Satou M."/>
        </authorList>
    </citation>
    <scope>NUCLEOTIDE SEQUENCE</scope>
    <source>
        <strain evidence="1">0166_1</strain>
    </source>
</reference>